<keyword evidence="5 8" id="KW-1133">Transmembrane helix</keyword>
<comment type="catalytic activity">
    <reaction evidence="8">
        <text>a ubiquinone + NADH + 5 H(+)(in) = a ubiquinol + NAD(+) + 4 H(+)(out)</text>
        <dbReference type="Rhea" id="RHEA:29091"/>
        <dbReference type="Rhea" id="RHEA-COMP:9565"/>
        <dbReference type="Rhea" id="RHEA-COMP:9566"/>
        <dbReference type="ChEBI" id="CHEBI:15378"/>
        <dbReference type="ChEBI" id="CHEBI:16389"/>
        <dbReference type="ChEBI" id="CHEBI:17976"/>
        <dbReference type="ChEBI" id="CHEBI:57540"/>
        <dbReference type="ChEBI" id="CHEBI:57945"/>
        <dbReference type="EC" id="7.1.1.2"/>
    </reaction>
</comment>
<dbReference type="Pfam" id="PF00662">
    <property type="entry name" value="Proton_antipo_N"/>
    <property type="match status" value="1"/>
</dbReference>
<evidence type="ECO:0000256" key="8">
    <source>
        <dbReference type="RuleBase" id="RU003404"/>
    </source>
</evidence>
<feature type="transmembrane region" description="Helical" evidence="8">
    <location>
        <begin position="241"/>
        <end position="258"/>
    </location>
</feature>
<comment type="subcellular location">
    <subcellularLocation>
        <location evidence="1">Membrane</location>
        <topology evidence="1">Multi-pass membrane protein</topology>
    </subcellularLocation>
</comment>
<feature type="transmembrane region" description="Helical" evidence="8">
    <location>
        <begin position="327"/>
        <end position="348"/>
    </location>
</feature>
<evidence type="ECO:0000259" key="9">
    <source>
        <dbReference type="Pfam" id="PF00361"/>
    </source>
</evidence>
<dbReference type="InterPro" id="IPR003945">
    <property type="entry name" value="NU5C-like"/>
</dbReference>
<dbReference type="PRINTS" id="PR01434">
    <property type="entry name" value="NADHDHGNASE5"/>
</dbReference>
<dbReference type="InterPro" id="IPR001750">
    <property type="entry name" value="ND/Mrp_TM"/>
</dbReference>
<keyword evidence="8" id="KW-0830">Ubiquinone</keyword>
<geneLocation type="mitochondrion" evidence="11"/>
<feature type="transmembrane region" description="Helical" evidence="8">
    <location>
        <begin position="82"/>
        <end position="101"/>
    </location>
</feature>
<name>A0A0N9HJ37_9CHLO</name>
<comment type="function">
    <text evidence="8">Core subunit of the mitochondrial membrane respiratory chain NADH dehydrogenase (Complex I) which catalyzes electron transfer from NADH through the respiratory chain, using ubiquinone as an electron acceptor. Essential for the catalytic activity and assembly of complex I.</text>
</comment>
<evidence type="ECO:0000256" key="3">
    <source>
        <dbReference type="ARBA" id="ARBA00022692"/>
    </source>
</evidence>
<keyword evidence="8 11" id="KW-0496">Mitochondrion</keyword>
<feature type="domain" description="NADH:quinone oxidoreductase/Mrp antiporter transmembrane" evidence="9">
    <location>
        <begin position="130"/>
        <end position="403"/>
    </location>
</feature>
<dbReference type="PANTHER" id="PTHR42829">
    <property type="entry name" value="NADH-UBIQUINONE OXIDOREDUCTASE CHAIN 5"/>
    <property type="match status" value="1"/>
</dbReference>
<evidence type="ECO:0000259" key="10">
    <source>
        <dbReference type="Pfam" id="PF00662"/>
    </source>
</evidence>
<dbReference type="EMBL" id="KT259054">
    <property type="protein sequence ID" value="ALF99710.1"/>
    <property type="molecule type" value="Genomic_DNA"/>
</dbReference>
<feature type="transmembrane region" description="Helical" evidence="8">
    <location>
        <begin position="299"/>
        <end position="321"/>
    </location>
</feature>
<feature type="domain" description="NADH-Ubiquinone oxidoreductase (complex I) chain 5 N-terminal" evidence="10">
    <location>
        <begin position="64"/>
        <end position="113"/>
    </location>
</feature>
<feature type="transmembrane region" description="Helical" evidence="8">
    <location>
        <begin position="29"/>
        <end position="48"/>
    </location>
</feature>
<dbReference type="InterPro" id="IPR001516">
    <property type="entry name" value="Proton_antipo_N"/>
</dbReference>
<keyword evidence="6 8" id="KW-0520">NAD</keyword>
<dbReference type="GO" id="GO:0003954">
    <property type="term" value="F:NADH dehydrogenase activity"/>
    <property type="evidence" value="ECO:0007669"/>
    <property type="project" value="TreeGrafter"/>
</dbReference>
<evidence type="ECO:0000256" key="4">
    <source>
        <dbReference type="ARBA" id="ARBA00022967"/>
    </source>
</evidence>
<keyword evidence="4" id="KW-1278">Translocase</keyword>
<dbReference type="AlphaFoldDB" id="A0A0N9HJ37"/>
<dbReference type="GO" id="GO:0016020">
    <property type="term" value="C:membrane"/>
    <property type="evidence" value="ECO:0007669"/>
    <property type="project" value="UniProtKB-SubCell"/>
</dbReference>
<evidence type="ECO:0000256" key="7">
    <source>
        <dbReference type="ARBA" id="ARBA00023136"/>
    </source>
</evidence>
<gene>
    <name evidence="11" type="primary">nad5</name>
    <name evidence="11" type="ORF">YC001_018</name>
</gene>
<evidence type="ECO:0000313" key="11">
    <source>
        <dbReference type="EMBL" id="ALF99710.1"/>
    </source>
</evidence>
<feature type="transmembrane region" description="Helical" evidence="8">
    <location>
        <begin position="619"/>
        <end position="640"/>
    </location>
</feature>
<reference evidence="11" key="1">
    <citation type="submission" date="2015-07" db="EMBL/GenBank/DDBJ databases">
        <title>Morphology and the mitochondrial genome of the green algal strain YC001 (Sphaeropleales, Chlorophyta).</title>
        <authorList>
            <person name="Lee H.-G."/>
            <person name="Song H.J."/>
            <person name="Kim D.-S."/>
            <person name="Cho C.H."/>
            <person name="La H.-J."/>
            <person name="Oh H.-M."/>
            <person name="Yoon H.S."/>
        </authorList>
    </citation>
    <scope>NUCLEOTIDE SEQUENCE</scope>
    <source>
        <strain evidence="11">YC001</strain>
    </source>
</reference>
<dbReference type="GO" id="GO:0008137">
    <property type="term" value="F:NADH dehydrogenase (ubiquinone) activity"/>
    <property type="evidence" value="ECO:0007669"/>
    <property type="project" value="UniProtKB-EC"/>
</dbReference>
<feature type="transmembrane region" description="Helical" evidence="8">
    <location>
        <begin position="167"/>
        <end position="189"/>
    </location>
</feature>
<evidence type="ECO:0000256" key="5">
    <source>
        <dbReference type="ARBA" id="ARBA00022989"/>
    </source>
</evidence>
<dbReference type="NCBIfam" id="TIGR01974">
    <property type="entry name" value="NDH_I_L"/>
    <property type="match status" value="1"/>
</dbReference>
<feature type="transmembrane region" description="Helical" evidence="8">
    <location>
        <begin position="270"/>
        <end position="287"/>
    </location>
</feature>
<proteinExistence type="inferred from homology"/>
<evidence type="ECO:0000256" key="6">
    <source>
        <dbReference type="ARBA" id="ARBA00023027"/>
    </source>
</evidence>
<dbReference type="NCBIfam" id="NF005141">
    <property type="entry name" value="PRK06590.1"/>
    <property type="match status" value="1"/>
</dbReference>
<feature type="transmembrane region" description="Helical" evidence="8">
    <location>
        <begin position="512"/>
        <end position="533"/>
    </location>
</feature>
<evidence type="ECO:0000256" key="1">
    <source>
        <dbReference type="ARBA" id="ARBA00004141"/>
    </source>
</evidence>
<dbReference type="Pfam" id="PF00361">
    <property type="entry name" value="Proton_antipo_M"/>
    <property type="match status" value="1"/>
</dbReference>
<keyword evidence="7 8" id="KW-0472">Membrane</keyword>
<feature type="transmembrane region" description="Helical" evidence="8">
    <location>
        <begin position="113"/>
        <end position="130"/>
    </location>
</feature>
<dbReference type="GO" id="GO:0015990">
    <property type="term" value="P:electron transport coupled proton transport"/>
    <property type="evidence" value="ECO:0007669"/>
    <property type="project" value="TreeGrafter"/>
</dbReference>
<dbReference type="PANTHER" id="PTHR42829:SF2">
    <property type="entry name" value="NADH-UBIQUINONE OXIDOREDUCTASE CHAIN 5"/>
    <property type="match status" value="1"/>
</dbReference>
<keyword evidence="3 8" id="KW-0812">Transmembrane</keyword>
<dbReference type="GO" id="GO:0042773">
    <property type="term" value="P:ATP synthesis coupled electron transport"/>
    <property type="evidence" value="ECO:0007669"/>
    <property type="project" value="InterPro"/>
</dbReference>
<sequence>MYLNAVIAPFLGRRLAGLTGRWLGTRGRGFVTVLCMGACTVLSFLVFYEIRVGSSAIVLSLGSWFGTHTLGVDWLLCFDALSASMMLTVSTVSLCVHLYSLGYMQRDPHCARFLSYLSLFTGSMLLLVTSNDLVTLLVGWEMIGVCSYLLIGFWFHRLSRTKSAQKAMLVNRVSDTVLLFGLFVCWWYLGSTDTTILFMTSSASSYADIICFALAGGALGKSAQVGLHVWLADRMEGPTPVSALIHAATLVTAGVFLIARSSRIWECSTVARTFLLYVGAVTSLMRRTMGLVQNDVKRVIAYSTCSQLGYMVVALSLSHYGLAMYHLITHACFKALLFLGAGVVIHAISDVQDMRRASGGAHAALPLAWATLLLGSLSLLGWPFLAGYYSKDAILETSWAAGAVGSRATASGAFGHFILMAVACLTRTYSFRVLVAVFYLGSNAKKSELRTPGVPLTMRRSLGVLSVGRIGRGYVLSDGLIGWGTPFWGNSIVAAPAPGYSFGRSRVTRHMIPVWASALPLATVFLGCVYAYVFVWPLPFCAESLWFWKAYLFLQNRWGFDIVWNQQIRMKVLSGGAVCWASLDKGVLEALGPRGVTQKVSGWLVPSAQKMQTGAVHDYALLLQILIVVGLLLLCFPVPLATLGGAAKTIALAMILTTLCL</sequence>
<organism evidence="11">
    <name type="scientific">Sphaeropleales sp. YC001</name>
    <dbReference type="NCBI Taxonomy" id="1715688"/>
    <lineage>
        <taxon>Eukaryota</taxon>
        <taxon>Viridiplantae</taxon>
        <taxon>Chlorophyta</taxon>
        <taxon>core chlorophytes</taxon>
        <taxon>Chlorophyceae</taxon>
        <taxon>CS clade</taxon>
        <taxon>Sphaeropleales</taxon>
    </lineage>
</organism>
<accession>A0A0N9HJ37</accession>
<keyword evidence="8" id="KW-0813">Transport</keyword>
<evidence type="ECO:0000256" key="2">
    <source>
        <dbReference type="ARBA" id="ARBA00008200"/>
    </source>
</evidence>
<feature type="transmembrane region" description="Helical" evidence="8">
    <location>
        <begin position="195"/>
        <end position="220"/>
    </location>
</feature>
<dbReference type="InterPro" id="IPR018393">
    <property type="entry name" value="NADHpl_OxRdtase_5_subgr"/>
</dbReference>
<dbReference type="EC" id="7.1.1.2" evidence="8"/>
<feature type="transmembrane region" description="Helical" evidence="8">
    <location>
        <begin position="136"/>
        <end position="155"/>
    </location>
</feature>
<comment type="similarity">
    <text evidence="2 8">Belongs to the complex I subunit 5 family.</text>
</comment>
<feature type="transmembrane region" description="Helical" evidence="8">
    <location>
        <begin position="55"/>
        <end position="76"/>
    </location>
</feature>
<feature type="transmembrane region" description="Helical" evidence="8">
    <location>
        <begin position="360"/>
        <end position="385"/>
    </location>
</feature>
<protein>
    <recommendedName>
        <fullName evidence="8">NADH-ubiquinone oxidoreductase chain 5</fullName>
        <ecNumber evidence="8">7.1.1.2</ecNumber>
    </recommendedName>
</protein>